<comment type="caution">
    <text evidence="1">The sequence shown here is derived from an EMBL/GenBank/DDBJ whole genome shotgun (WGS) entry which is preliminary data.</text>
</comment>
<dbReference type="AlphaFoldDB" id="A0A8H3QD22"/>
<sequence>MNDALVSEKPEFIIRFRDNAIVVVEKAVIPAKYWKELDQGSPKNHSVEIQRWPAENILGGGLDLAEPNARETVLNLIIKIYQFILPQKCLEKASSEQTILFTLCNRCFDYSQMFIDKVSTFSYKSCAITQ</sequence>
<dbReference type="OrthoDB" id="2408098at2759"/>
<dbReference type="EMBL" id="BLAL01000012">
    <property type="protein sequence ID" value="GES74512.1"/>
    <property type="molecule type" value="Genomic_DNA"/>
</dbReference>
<protein>
    <submittedName>
        <fullName evidence="1">Uncharacterized protein</fullName>
    </submittedName>
</protein>
<dbReference type="Proteomes" id="UP000615446">
    <property type="component" value="Unassembled WGS sequence"/>
</dbReference>
<proteinExistence type="predicted"/>
<name>A0A8H3QD22_9GLOM</name>
<gene>
    <name evidence="1" type="ORF">RCL2_000199000</name>
</gene>
<organism evidence="1 2">
    <name type="scientific">Rhizophagus clarus</name>
    <dbReference type="NCBI Taxonomy" id="94130"/>
    <lineage>
        <taxon>Eukaryota</taxon>
        <taxon>Fungi</taxon>
        <taxon>Fungi incertae sedis</taxon>
        <taxon>Mucoromycota</taxon>
        <taxon>Glomeromycotina</taxon>
        <taxon>Glomeromycetes</taxon>
        <taxon>Glomerales</taxon>
        <taxon>Glomeraceae</taxon>
        <taxon>Rhizophagus</taxon>
    </lineage>
</organism>
<evidence type="ECO:0000313" key="2">
    <source>
        <dbReference type="Proteomes" id="UP000615446"/>
    </source>
</evidence>
<evidence type="ECO:0000313" key="1">
    <source>
        <dbReference type="EMBL" id="GES74512.1"/>
    </source>
</evidence>
<reference evidence="1" key="1">
    <citation type="submission" date="2019-10" db="EMBL/GenBank/DDBJ databases">
        <title>Conservation and host-specific expression of non-tandemly repeated heterogenous ribosome RNA gene in arbuscular mycorrhizal fungi.</title>
        <authorList>
            <person name="Maeda T."/>
            <person name="Kobayashi Y."/>
            <person name="Nakagawa T."/>
            <person name="Ezawa T."/>
            <person name="Yamaguchi K."/>
            <person name="Bino T."/>
            <person name="Nishimoto Y."/>
            <person name="Shigenobu S."/>
            <person name="Kawaguchi M."/>
        </authorList>
    </citation>
    <scope>NUCLEOTIDE SEQUENCE</scope>
    <source>
        <strain evidence="1">HR1</strain>
    </source>
</reference>
<accession>A0A8H3QD22</accession>